<proteinExistence type="predicted"/>
<dbReference type="AlphaFoldDB" id="A0A7Y7X9C3"/>
<protein>
    <submittedName>
        <fullName evidence="1">Uncharacterized protein</fullName>
    </submittedName>
</protein>
<accession>A0A7Y7X9C3</accession>
<evidence type="ECO:0000313" key="1">
    <source>
        <dbReference type="EMBL" id="NWB95501.1"/>
    </source>
</evidence>
<dbReference type="EMBL" id="JACAQB010000004">
    <property type="protein sequence ID" value="NWB95501.1"/>
    <property type="molecule type" value="Genomic_DNA"/>
</dbReference>
<dbReference type="RefSeq" id="WP_177100656.1">
    <property type="nucleotide sequence ID" value="NZ_JACAQB010000004.1"/>
</dbReference>
<dbReference type="Proteomes" id="UP000539985">
    <property type="component" value="Unassembled WGS sequence"/>
</dbReference>
<organism evidence="1 2">
    <name type="scientific">Pseudomonas gingeri</name>
    <dbReference type="NCBI Taxonomy" id="117681"/>
    <lineage>
        <taxon>Bacteria</taxon>
        <taxon>Pseudomonadati</taxon>
        <taxon>Pseudomonadota</taxon>
        <taxon>Gammaproteobacteria</taxon>
        <taxon>Pseudomonadales</taxon>
        <taxon>Pseudomonadaceae</taxon>
        <taxon>Pseudomonas</taxon>
    </lineage>
</organism>
<sequence length="80" mass="9403">MQINLIYTHTEMLISKRAYSSWIDIQNQHPDYMTSLGPWNQGTIIEYLVDEYPDIFPHPEEQVATLLTDDREIRALTFAC</sequence>
<name>A0A7Y7X9C3_9PSED</name>
<gene>
    <name evidence="1" type="ORF">HX882_06330</name>
</gene>
<reference evidence="1 2" key="1">
    <citation type="submission" date="2020-04" db="EMBL/GenBank/DDBJ databases">
        <title>Molecular characterization of pseudomonads from Agaricus bisporus reveal novel blotch 2 pathogens in Western Europe.</title>
        <authorList>
            <person name="Taparia T."/>
            <person name="Krijger M."/>
            <person name="Haynes E."/>
            <person name="Elpinstone J.G."/>
            <person name="Noble R."/>
            <person name="Van Der Wolf J."/>
        </authorList>
    </citation>
    <scope>NUCLEOTIDE SEQUENCE [LARGE SCALE GENOMIC DNA]</scope>
    <source>
        <strain evidence="1 2">H7001</strain>
    </source>
</reference>
<evidence type="ECO:0000313" key="2">
    <source>
        <dbReference type="Proteomes" id="UP000539985"/>
    </source>
</evidence>
<comment type="caution">
    <text evidence="1">The sequence shown here is derived from an EMBL/GenBank/DDBJ whole genome shotgun (WGS) entry which is preliminary data.</text>
</comment>